<evidence type="ECO:0000313" key="1">
    <source>
        <dbReference type="EMBL" id="MDG3006055.1"/>
    </source>
</evidence>
<gene>
    <name evidence="1" type="ORF">PZE19_19960</name>
</gene>
<comment type="caution">
    <text evidence="1">The sequence shown here is derived from an EMBL/GenBank/DDBJ whole genome shotgun (WGS) entry which is preliminary data.</text>
</comment>
<proteinExistence type="predicted"/>
<reference evidence="1 2" key="1">
    <citation type="submission" date="2023-03" db="EMBL/GenBank/DDBJ databases">
        <title>Paludisphaera mucosa sp. nov. a novel planctomycete from northern fen.</title>
        <authorList>
            <person name="Ivanova A."/>
        </authorList>
    </citation>
    <scope>NUCLEOTIDE SEQUENCE [LARGE SCALE GENOMIC DNA]</scope>
    <source>
        <strain evidence="1 2">Pla2</strain>
    </source>
</reference>
<name>A0ABT6FF94_9BACT</name>
<protein>
    <recommendedName>
        <fullName evidence="3">DUF4394 domain-containing protein</fullName>
    </recommendedName>
</protein>
<dbReference type="Proteomes" id="UP001216907">
    <property type="component" value="Unassembled WGS sequence"/>
</dbReference>
<organism evidence="1 2">
    <name type="scientific">Paludisphaera mucosa</name>
    <dbReference type="NCBI Taxonomy" id="3030827"/>
    <lineage>
        <taxon>Bacteria</taxon>
        <taxon>Pseudomonadati</taxon>
        <taxon>Planctomycetota</taxon>
        <taxon>Planctomycetia</taxon>
        <taxon>Isosphaerales</taxon>
        <taxon>Isosphaeraceae</taxon>
        <taxon>Paludisphaera</taxon>
    </lineage>
</organism>
<keyword evidence="2" id="KW-1185">Reference proteome</keyword>
<sequence>MRRVRPIIEGLEHRQVMSADPLGGMAVGSGVDPMTSAKVDVPATTADQTPILYSTTAAPAATSAASYDPRIAETAVPAVAAQASNGVFAKNFQQFTYITPQRAKVVLSIQGRGSLAGTYVDDAGALNLRYDLSNSYTKILANVSGGTGRATLASVYSADQADSGATNSLSGVGSPLIGMINLRQFDLIPGGTVNVTAGIGVLSLKSAGPGSQIQLRNLPNTASIGTNSEATGNTPTYNRSLSQIIDVGSSSTTTNNITNNVISDVFLVQTLAGSDGEFVSAGNLVLTSNNGDPGPPPAPAGVVVTIDNVNGDLPVVPDLQTDPRIFGYDPTTGRVLRFQLNLNGGTGAVDAAFAPISVPGSPADVGIALGRDDGRQVLLVNTGTSVSVYDATFGTALGSFTVPAGFSSTASTDTITVIGSVAQQQLLQINVAASLAAGSAVLTTGSPAPYSPPTGLSLLGGITGLPGSNQVYTSVGATFNTLQPLENQLGYLNVAVTTTTTDPQGGLNLVNRFSTVQQQAFTQGGGYVPVPAGNPNDVATSVGSVDRNLAVNTGLANGAAAPNTIRLYSQVTQTVRGSVVLAYPNQLSDLSESFRPDLAGAVILDVQGNVQSVKGTTANGLVLNNAGNLNLVSFQNMTNSAIVGEPVGHLRLIRRTNVSAISTSRTVGDRNGVTFVPNLQQIGPLSHTRDRPQA</sequence>
<accession>A0ABT6FF94</accession>
<dbReference type="EMBL" id="JARRAG010000002">
    <property type="protein sequence ID" value="MDG3006055.1"/>
    <property type="molecule type" value="Genomic_DNA"/>
</dbReference>
<evidence type="ECO:0000313" key="2">
    <source>
        <dbReference type="Proteomes" id="UP001216907"/>
    </source>
</evidence>
<evidence type="ECO:0008006" key="3">
    <source>
        <dbReference type="Google" id="ProtNLM"/>
    </source>
</evidence>
<dbReference type="RefSeq" id="WP_277862360.1">
    <property type="nucleotide sequence ID" value="NZ_JARRAG010000002.1"/>
</dbReference>